<name>A0A4U5MFS5_STECR</name>
<evidence type="ECO:0000313" key="2">
    <source>
        <dbReference type="Proteomes" id="UP000298663"/>
    </source>
</evidence>
<comment type="caution">
    <text evidence="1">The sequence shown here is derived from an EMBL/GenBank/DDBJ whole genome shotgun (WGS) entry which is preliminary data.</text>
</comment>
<organism evidence="1 2">
    <name type="scientific">Steinernema carpocapsae</name>
    <name type="common">Entomopathogenic nematode</name>
    <dbReference type="NCBI Taxonomy" id="34508"/>
    <lineage>
        <taxon>Eukaryota</taxon>
        <taxon>Metazoa</taxon>
        <taxon>Ecdysozoa</taxon>
        <taxon>Nematoda</taxon>
        <taxon>Chromadorea</taxon>
        <taxon>Rhabditida</taxon>
        <taxon>Tylenchina</taxon>
        <taxon>Panagrolaimomorpha</taxon>
        <taxon>Strongyloidoidea</taxon>
        <taxon>Steinernematidae</taxon>
        <taxon>Steinernema</taxon>
    </lineage>
</organism>
<dbReference type="AlphaFoldDB" id="A0A4U5MFS5"/>
<evidence type="ECO:0000313" key="1">
    <source>
        <dbReference type="EMBL" id="TKR67793.1"/>
    </source>
</evidence>
<gene>
    <name evidence="1" type="ORF">L596_023887</name>
</gene>
<protein>
    <submittedName>
        <fullName evidence="1">Uncharacterized protein</fullName>
    </submittedName>
</protein>
<keyword evidence="2" id="KW-1185">Reference proteome</keyword>
<accession>A0A4U5MFS5</accession>
<proteinExistence type="predicted"/>
<sequence length="82" mass="8698">MQSQDRATAAALRDVHDRSHFCVSLLRRALREPSASMIPTDPLLPAEAGLSTVNTPEPTVTSSSITLALSALPFISLKPAEA</sequence>
<reference evidence="1 2" key="1">
    <citation type="journal article" date="2015" name="Genome Biol.">
        <title>Comparative genomics of Steinernema reveals deeply conserved gene regulatory networks.</title>
        <authorList>
            <person name="Dillman A.R."/>
            <person name="Macchietto M."/>
            <person name="Porter C.F."/>
            <person name="Rogers A."/>
            <person name="Williams B."/>
            <person name="Antoshechkin I."/>
            <person name="Lee M.M."/>
            <person name="Goodwin Z."/>
            <person name="Lu X."/>
            <person name="Lewis E.E."/>
            <person name="Goodrich-Blair H."/>
            <person name="Stock S.P."/>
            <person name="Adams B.J."/>
            <person name="Sternberg P.W."/>
            <person name="Mortazavi A."/>
        </authorList>
    </citation>
    <scope>NUCLEOTIDE SEQUENCE [LARGE SCALE GENOMIC DNA]</scope>
    <source>
        <strain evidence="1 2">ALL</strain>
    </source>
</reference>
<reference evidence="1 2" key="2">
    <citation type="journal article" date="2019" name="G3 (Bethesda)">
        <title>Hybrid Assembly of the Genome of the Entomopathogenic Nematode Steinernema carpocapsae Identifies the X-Chromosome.</title>
        <authorList>
            <person name="Serra L."/>
            <person name="Macchietto M."/>
            <person name="Macias-Munoz A."/>
            <person name="McGill C.J."/>
            <person name="Rodriguez I.M."/>
            <person name="Rodriguez B."/>
            <person name="Murad R."/>
            <person name="Mortazavi A."/>
        </authorList>
    </citation>
    <scope>NUCLEOTIDE SEQUENCE [LARGE SCALE GENOMIC DNA]</scope>
    <source>
        <strain evidence="1 2">ALL</strain>
    </source>
</reference>
<dbReference type="Proteomes" id="UP000298663">
    <property type="component" value="Unassembled WGS sequence"/>
</dbReference>
<dbReference type="EMBL" id="AZBU02000008">
    <property type="protein sequence ID" value="TKR67793.1"/>
    <property type="molecule type" value="Genomic_DNA"/>
</dbReference>